<keyword evidence="1" id="KW-0732">Signal</keyword>
<evidence type="ECO:0000313" key="2">
    <source>
        <dbReference type="EMBL" id="MDO1449839.1"/>
    </source>
</evidence>
<evidence type="ECO:0008006" key="4">
    <source>
        <dbReference type="Google" id="ProtNLM"/>
    </source>
</evidence>
<keyword evidence="3" id="KW-1185">Reference proteome</keyword>
<proteinExistence type="predicted"/>
<accession>A0ABT8RCV3</accession>
<protein>
    <recommendedName>
        <fullName evidence="4">DUF4138 domain-containing protein</fullName>
    </recommendedName>
</protein>
<dbReference type="InterPro" id="IPR022298">
    <property type="entry name" value="Conjug_transposon_TraN"/>
</dbReference>
<name>A0ABT8RCV3_9BACT</name>
<dbReference type="EMBL" id="JAUKPO010000022">
    <property type="protein sequence ID" value="MDO1449839.1"/>
    <property type="molecule type" value="Genomic_DNA"/>
</dbReference>
<feature type="signal peptide" evidence="1">
    <location>
        <begin position="1"/>
        <end position="19"/>
    </location>
</feature>
<dbReference type="Proteomes" id="UP001168528">
    <property type="component" value="Unassembled WGS sequence"/>
</dbReference>
<gene>
    <name evidence="2" type="ORF">Q0590_26405</name>
</gene>
<feature type="chain" id="PRO_5046156037" description="DUF4138 domain-containing protein" evidence="1">
    <location>
        <begin position="20"/>
        <end position="298"/>
    </location>
</feature>
<comment type="caution">
    <text evidence="2">The sequence shown here is derived from an EMBL/GenBank/DDBJ whole genome shotgun (WGS) entry which is preliminary data.</text>
</comment>
<sequence length="298" mass="33100">MKKILLYLLLLLAGKETIASGLPHQTATPAALVDTIYVSHAATTYLLFPQQVEMLDLGIGDSYHLKMEGRCVFLKAKDSKAPLTSLLINYRDTYLLILLAYTPAPTRYLYDFSRQATGKQASGKQLEGKQAVGMLPEDTLPSAMDPLPGKQQHPRSVGEQLAALQKDPTPALLASGKKDNLQLFLTRVTLDTGAIYLALAVDNESSMDFTMAYISFEILERKGRYFSSRNQHRKQQIPVACLAPERLVAGKKTTLRYALPLYALRARSKLLITLKEASGERVLRLPIPARLLMKAQRL</sequence>
<organism evidence="2 3">
    <name type="scientific">Rhodocytophaga aerolata</name>
    <dbReference type="NCBI Taxonomy" id="455078"/>
    <lineage>
        <taxon>Bacteria</taxon>
        <taxon>Pseudomonadati</taxon>
        <taxon>Bacteroidota</taxon>
        <taxon>Cytophagia</taxon>
        <taxon>Cytophagales</taxon>
        <taxon>Rhodocytophagaceae</taxon>
        <taxon>Rhodocytophaga</taxon>
    </lineage>
</organism>
<evidence type="ECO:0000256" key="1">
    <source>
        <dbReference type="SAM" id="SignalP"/>
    </source>
</evidence>
<reference evidence="2" key="1">
    <citation type="submission" date="2023-07" db="EMBL/GenBank/DDBJ databases">
        <title>The genome sequence of Rhodocytophaga aerolata KACC 12507.</title>
        <authorList>
            <person name="Zhang X."/>
        </authorList>
    </citation>
    <scope>NUCLEOTIDE SEQUENCE</scope>
    <source>
        <strain evidence="2">KACC 12507</strain>
    </source>
</reference>
<evidence type="ECO:0000313" key="3">
    <source>
        <dbReference type="Proteomes" id="UP001168528"/>
    </source>
</evidence>
<dbReference type="RefSeq" id="WP_302040642.1">
    <property type="nucleotide sequence ID" value="NZ_JAUKPO010000022.1"/>
</dbReference>
<dbReference type="Pfam" id="PF13595">
    <property type="entry name" value="DUF4138"/>
    <property type="match status" value="1"/>
</dbReference>